<evidence type="ECO:0000313" key="2">
    <source>
        <dbReference type="EMBL" id="KKU04089.1"/>
    </source>
</evidence>
<protein>
    <recommendedName>
        <fullName evidence="1">PD-(D/E)XK endonuclease-like domain-containing protein</fullName>
    </recommendedName>
</protein>
<dbReference type="AlphaFoldDB" id="A0A0G1M724"/>
<dbReference type="InterPro" id="IPR011604">
    <property type="entry name" value="PDDEXK-like_dom_sf"/>
</dbReference>
<gene>
    <name evidence="2" type="ORF">UX03_C0004G0024</name>
</gene>
<dbReference type="Proteomes" id="UP000034086">
    <property type="component" value="Unassembled WGS sequence"/>
</dbReference>
<evidence type="ECO:0000259" key="1">
    <source>
        <dbReference type="Pfam" id="PF12705"/>
    </source>
</evidence>
<dbReference type="Pfam" id="PF12705">
    <property type="entry name" value="PDDEXK_1"/>
    <property type="match status" value="1"/>
</dbReference>
<proteinExistence type="predicted"/>
<feature type="domain" description="PD-(D/E)XK endonuclease-like" evidence="1">
    <location>
        <begin position="65"/>
        <end position="208"/>
    </location>
</feature>
<comment type="caution">
    <text evidence="2">The sequence shown here is derived from an EMBL/GenBank/DDBJ whole genome shotgun (WGS) entry which is preliminary data.</text>
</comment>
<reference evidence="2 3" key="1">
    <citation type="journal article" date="2015" name="Nature">
        <title>rRNA introns, odd ribosomes, and small enigmatic genomes across a large radiation of phyla.</title>
        <authorList>
            <person name="Brown C.T."/>
            <person name="Hug L.A."/>
            <person name="Thomas B.C."/>
            <person name="Sharon I."/>
            <person name="Castelle C.J."/>
            <person name="Singh A."/>
            <person name="Wilkins M.J."/>
            <person name="Williams K.H."/>
            <person name="Banfield J.F."/>
        </authorList>
    </citation>
    <scope>NUCLEOTIDE SEQUENCE [LARGE SCALE GENOMIC DNA]</scope>
</reference>
<name>A0A0G1M724_9BACT</name>
<organism evidence="2 3">
    <name type="scientific">Candidatus Woesebacteria bacterium GW2011_GWE1_45_18</name>
    <dbReference type="NCBI Taxonomy" id="1618598"/>
    <lineage>
        <taxon>Bacteria</taxon>
        <taxon>Candidatus Woeseibacteriota</taxon>
    </lineage>
</organism>
<evidence type="ECO:0000313" key="3">
    <source>
        <dbReference type="Proteomes" id="UP000034086"/>
    </source>
</evidence>
<dbReference type="EMBL" id="LCKQ01000004">
    <property type="protein sequence ID" value="KKU04089.1"/>
    <property type="molecule type" value="Genomic_DNA"/>
</dbReference>
<dbReference type="InterPro" id="IPR038726">
    <property type="entry name" value="PDDEXK_AddAB-type"/>
</dbReference>
<sequence length="228" mass="25945">MYKLSPSDFAYLYEECKLCYWLKVKKGIYQPSMPMPGVFSAINTRIQSTFLKKNLQTLSKSLPEGNVEIQEGWVESIPVPGTNVYFKGKYDLLAKQEDGGYVLVDLKISQPGEDKIERYKTQLAAYKFALENPKVGRAIPIQKMGLLVVYPEGVSFENGKAYLEFPPKWFEVPYDGEGFFNFIKEIDTLLSGPAPAEGKTCKWCSYRHLGEKIAHEQKAETVQDEIPF</sequence>
<accession>A0A0G1M724</accession>
<dbReference type="Gene3D" id="3.90.320.10">
    <property type="match status" value="1"/>
</dbReference>